<gene>
    <name evidence="3" type="ORF">CMV_001938</name>
</gene>
<evidence type="ECO:0000256" key="1">
    <source>
        <dbReference type="SAM" id="MobiDB-lite"/>
    </source>
</evidence>
<dbReference type="EMBL" id="JRKL02000128">
    <property type="protein sequence ID" value="KAF3974759.1"/>
    <property type="molecule type" value="Genomic_DNA"/>
</dbReference>
<organism evidence="3 4">
    <name type="scientific">Castanea mollissima</name>
    <name type="common">Chinese chestnut</name>
    <dbReference type="NCBI Taxonomy" id="60419"/>
    <lineage>
        <taxon>Eukaryota</taxon>
        <taxon>Viridiplantae</taxon>
        <taxon>Streptophyta</taxon>
        <taxon>Embryophyta</taxon>
        <taxon>Tracheophyta</taxon>
        <taxon>Spermatophyta</taxon>
        <taxon>Magnoliopsida</taxon>
        <taxon>eudicotyledons</taxon>
        <taxon>Gunneridae</taxon>
        <taxon>Pentapetalae</taxon>
        <taxon>rosids</taxon>
        <taxon>fabids</taxon>
        <taxon>Fagales</taxon>
        <taxon>Fagaceae</taxon>
        <taxon>Castanea</taxon>
    </lineage>
</organism>
<dbReference type="AlphaFoldDB" id="A0A8J4W416"/>
<comment type="caution">
    <text evidence="3">The sequence shown here is derived from an EMBL/GenBank/DDBJ whole genome shotgun (WGS) entry which is preliminary data.</text>
</comment>
<sequence length="138" mass="15366">MILPITNHHPSHSLLEKPNSTSDDDPITTTTNSLLFEDEKTISIKPLLPRTLSYTNTTTTTSTSTTYYQQRRRRIASENSLSSLSSSAPDRRNSFGHNVGHAAAETFLITRLSLKLLRYLGYNLALFCFLFIGIGIGC</sequence>
<proteinExistence type="predicted"/>
<name>A0A8J4W416_9ROSI</name>
<keyword evidence="4" id="KW-1185">Reference proteome</keyword>
<reference evidence="3" key="1">
    <citation type="submission" date="2020-03" db="EMBL/GenBank/DDBJ databases">
        <title>Castanea mollissima Vanexum genome sequencing.</title>
        <authorList>
            <person name="Staton M."/>
        </authorList>
    </citation>
    <scope>NUCLEOTIDE SEQUENCE</scope>
    <source>
        <tissue evidence="3">Leaf</tissue>
    </source>
</reference>
<protein>
    <submittedName>
        <fullName evidence="3">Uncharacterized protein</fullName>
    </submittedName>
</protein>
<evidence type="ECO:0000313" key="3">
    <source>
        <dbReference type="EMBL" id="KAF3974759.1"/>
    </source>
</evidence>
<feature type="region of interest" description="Disordered" evidence="1">
    <location>
        <begin position="1"/>
        <end position="30"/>
    </location>
</feature>
<evidence type="ECO:0000256" key="2">
    <source>
        <dbReference type="SAM" id="Phobius"/>
    </source>
</evidence>
<dbReference type="OrthoDB" id="1749382at2759"/>
<keyword evidence="2" id="KW-0472">Membrane</keyword>
<keyword evidence="2" id="KW-0812">Transmembrane</keyword>
<dbReference type="Proteomes" id="UP000737018">
    <property type="component" value="Unassembled WGS sequence"/>
</dbReference>
<accession>A0A8J4W416</accession>
<keyword evidence="2" id="KW-1133">Transmembrane helix</keyword>
<feature type="transmembrane region" description="Helical" evidence="2">
    <location>
        <begin position="119"/>
        <end position="137"/>
    </location>
</feature>
<evidence type="ECO:0000313" key="4">
    <source>
        <dbReference type="Proteomes" id="UP000737018"/>
    </source>
</evidence>